<dbReference type="SUPFAM" id="SSF47769">
    <property type="entry name" value="SAM/Pointed domain"/>
    <property type="match status" value="1"/>
</dbReference>
<dbReference type="EMBL" id="LSMT01000760">
    <property type="protein sequence ID" value="PFX14575.1"/>
    <property type="molecule type" value="Genomic_DNA"/>
</dbReference>
<dbReference type="SUPFAM" id="SSF50630">
    <property type="entry name" value="Acid proteases"/>
    <property type="match status" value="1"/>
</dbReference>
<dbReference type="AlphaFoldDB" id="A0A2B4RE73"/>
<accession>A0A2B4RE73</accession>
<feature type="domain" description="SAM" evidence="1">
    <location>
        <begin position="61"/>
        <end position="118"/>
    </location>
</feature>
<protein>
    <recommendedName>
        <fullName evidence="1">SAM domain-containing protein</fullName>
    </recommendedName>
</protein>
<proteinExistence type="predicted"/>
<dbReference type="OrthoDB" id="1919336at2759"/>
<dbReference type="InterPro" id="IPR013761">
    <property type="entry name" value="SAM/pointed_sf"/>
</dbReference>
<keyword evidence="3" id="KW-1185">Reference proteome</keyword>
<evidence type="ECO:0000313" key="2">
    <source>
        <dbReference type="EMBL" id="PFX14575.1"/>
    </source>
</evidence>
<dbReference type="STRING" id="50429.A0A2B4RE73"/>
<evidence type="ECO:0000259" key="1">
    <source>
        <dbReference type="PROSITE" id="PS50105"/>
    </source>
</evidence>
<dbReference type="Pfam" id="PF00536">
    <property type="entry name" value="SAM_1"/>
    <property type="match status" value="1"/>
</dbReference>
<dbReference type="Proteomes" id="UP000225706">
    <property type="component" value="Unassembled WGS sequence"/>
</dbReference>
<name>A0A2B4RE73_STYPI</name>
<evidence type="ECO:0000313" key="3">
    <source>
        <dbReference type="Proteomes" id="UP000225706"/>
    </source>
</evidence>
<reference evidence="3" key="1">
    <citation type="journal article" date="2017" name="bioRxiv">
        <title>Comparative analysis of the genomes of Stylophora pistillata and Acropora digitifera provides evidence for extensive differences between species of corals.</title>
        <authorList>
            <person name="Voolstra C.R."/>
            <person name="Li Y."/>
            <person name="Liew Y.J."/>
            <person name="Baumgarten S."/>
            <person name="Zoccola D."/>
            <person name="Flot J.-F."/>
            <person name="Tambutte S."/>
            <person name="Allemand D."/>
            <person name="Aranda M."/>
        </authorList>
    </citation>
    <scope>NUCLEOTIDE SEQUENCE [LARGE SCALE GENOMIC DNA]</scope>
</reference>
<dbReference type="Gene3D" id="1.10.150.50">
    <property type="entry name" value="Transcription Factor, Ets-1"/>
    <property type="match status" value="1"/>
</dbReference>
<dbReference type="InterPro" id="IPR021109">
    <property type="entry name" value="Peptidase_aspartic_dom_sf"/>
</dbReference>
<dbReference type="PROSITE" id="PS50105">
    <property type="entry name" value="SAM_DOMAIN"/>
    <property type="match status" value="1"/>
</dbReference>
<organism evidence="2 3">
    <name type="scientific">Stylophora pistillata</name>
    <name type="common">Smooth cauliflower coral</name>
    <dbReference type="NCBI Taxonomy" id="50429"/>
    <lineage>
        <taxon>Eukaryota</taxon>
        <taxon>Metazoa</taxon>
        <taxon>Cnidaria</taxon>
        <taxon>Anthozoa</taxon>
        <taxon>Hexacorallia</taxon>
        <taxon>Scleractinia</taxon>
        <taxon>Astrocoeniina</taxon>
        <taxon>Pocilloporidae</taxon>
        <taxon>Stylophora</taxon>
    </lineage>
</organism>
<sequence length="290" mass="32443">MSLEGSMRNYLESVGLREICLKMESHGFNQISDILSMDDEDLAVAIPDEESKMKFKTVLHQDVRLVKIWLDSLGLGQYYDQFQASGLKSLARCSGLSLRSLDSVVFNLPGHKKRVFREGLAYLKLMLDSFLSAQSLLGYGTVVAEGAWEEHEQLRGGKFGKFLCLTADIFARDPQETRNNPNEGAAAVPHRRVKFMVDSGSDMVTLHYDIIKELQLPVKGCAKQEVPGGQTRELPLYSACLGIGRKMLNIQIVPDSVSTVGTPVLWEFRHRIDGEKHVWLAKAGEFDIKP</sequence>
<gene>
    <name evidence="2" type="ORF">AWC38_SpisGene21247</name>
</gene>
<comment type="caution">
    <text evidence="2">The sequence shown here is derived from an EMBL/GenBank/DDBJ whole genome shotgun (WGS) entry which is preliminary data.</text>
</comment>
<dbReference type="InterPro" id="IPR001660">
    <property type="entry name" value="SAM"/>
</dbReference>